<protein>
    <submittedName>
        <fullName evidence="1">Uncharacterized protein</fullName>
    </submittedName>
</protein>
<comment type="caution">
    <text evidence="1">The sequence shown here is derived from an EMBL/GenBank/DDBJ whole genome shotgun (WGS) entry which is preliminary data.</text>
</comment>
<accession>A0AAV5M863</accession>
<gene>
    <name evidence="1" type="ORF">SLEP1_g53001</name>
</gene>
<dbReference type="AlphaFoldDB" id="A0AAV5M863"/>
<keyword evidence="2" id="KW-1185">Reference proteome</keyword>
<name>A0AAV5M863_9ROSI</name>
<evidence type="ECO:0000313" key="2">
    <source>
        <dbReference type="Proteomes" id="UP001054252"/>
    </source>
</evidence>
<organism evidence="1 2">
    <name type="scientific">Rubroshorea leprosula</name>
    <dbReference type="NCBI Taxonomy" id="152421"/>
    <lineage>
        <taxon>Eukaryota</taxon>
        <taxon>Viridiplantae</taxon>
        <taxon>Streptophyta</taxon>
        <taxon>Embryophyta</taxon>
        <taxon>Tracheophyta</taxon>
        <taxon>Spermatophyta</taxon>
        <taxon>Magnoliopsida</taxon>
        <taxon>eudicotyledons</taxon>
        <taxon>Gunneridae</taxon>
        <taxon>Pentapetalae</taxon>
        <taxon>rosids</taxon>
        <taxon>malvids</taxon>
        <taxon>Malvales</taxon>
        <taxon>Dipterocarpaceae</taxon>
        <taxon>Rubroshorea</taxon>
    </lineage>
</organism>
<reference evidence="1 2" key="1">
    <citation type="journal article" date="2021" name="Commun. Biol.">
        <title>The genome of Shorea leprosula (Dipterocarpaceae) highlights the ecological relevance of drought in aseasonal tropical rainforests.</title>
        <authorList>
            <person name="Ng K.K.S."/>
            <person name="Kobayashi M.J."/>
            <person name="Fawcett J.A."/>
            <person name="Hatakeyama M."/>
            <person name="Paape T."/>
            <person name="Ng C.H."/>
            <person name="Ang C.C."/>
            <person name="Tnah L.H."/>
            <person name="Lee C.T."/>
            <person name="Nishiyama T."/>
            <person name="Sese J."/>
            <person name="O'Brien M.J."/>
            <person name="Copetti D."/>
            <person name="Mohd Noor M.I."/>
            <person name="Ong R.C."/>
            <person name="Putra M."/>
            <person name="Sireger I.Z."/>
            <person name="Indrioko S."/>
            <person name="Kosugi Y."/>
            <person name="Izuno A."/>
            <person name="Isagi Y."/>
            <person name="Lee S.L."/>
            <person name="Shimizu K.K."/>
        </authorList>
    </citation>
    <scope>NUCLEOTIDE SEQUENCE [LARGE SCALE GENOMIC DNA]</scope>
    <source>
        <tissue evidence="1">Leaf</tissue>
    </source>
</reference>
<evidence type="ECO:0000313" key="1">
    <source>
        <dbReference type="EMBL" id="GKV45976.1"/>
    </source>
</evidence>
<sequence>MDKTMRGEAATMARIALLAIIALLWFPQMRSDAYLLTNSLEPLDQARSILVEMWAM</sequence>
<dbReference type="Proteomes" id="UP001054252">
    <property type="component" value="Unassembled WGS sequence"/>
</dbReference>
<dbReference type="EMBL" id="BPVZ01000200">
    <property type="protein sequence ID" value="GKV45976.1"/>
    <property type="molecule type" value="Genomic_DNA"/>
</dbReference>
<proteinExistence type="predicted"/>